<dbReference type="InterPro" id="IPR029016">
    <property type="entry name" value="GAF-like_dom_sf"/>
</dbReference>
<dbReference type="InterPro" id="IPR052163">
    <property type="entry name" value="DGC-Regulatory_Protein"/>
</dbReference>
<evidence type="ECO:0000313" key="3">
    <source>
        <dbReference type="Proteomes" id="UP000278962"/>
    </source>
</evidence>
<comment type="caution">
    <text evidence="2">The sequence shown here is derived from an EMBL/GenBank/DDBJ whole genome shotgun (WGS) entry which is preliminary data.</text>
</comment>
<dbReference type="EMBL" id="RBIL01000002">
    <property type="protein sequence ID" value="RKQ86089.1"/>
    <property type="molecule type" value="Genomic_DNA"/>
</dbReference>
<proteinExistence type="predicted"/>
<dbReference type="AlphaFoldDB" id="A0A660KZH9"/>
<dbReference type="SUPFAM" id="SSF55073">
    <property type="entry name" value="Nucleotide cyclase"/>
    <property type="match status" value="1"/>
</dbReference>
<evidence type="ECO:0000259" key="1">
    <source>
        <dbReference type="PROSITE" id="PS50887"/>
    </source>
</evidence>
<dbReference type="Proteomes" id="UP000278962">
    <property type="component" value="Unassembled WGS sequence"/>
</dbReference>
<dbReference type="Pfam" id="PF00990">
    <property type="entry name" value="GGDEF"/>
    <property type="match status" value="1"/>
</dbReference>
<reference evidence="2 3" key="1">
    <citation type="submission" date="2018-10" db="EMBL/GenBank/DDBJ databases">
        <title>Genomic Encyclopedia of Archaeal and Bacterial Type Strains, Phase II (KMG-II): from individual species to whole genera.</title>
        <authorList>
            <person name="Goeker M."/>
        </authorList>
    </citation>
    <scope>NUCLEOTIDE SEQUENCE [LARGE SCALE GENOMIC DNA]</scope>
    <source>
        <strain evidence="2 3">DSM 14954</strain>
    </source>
</reference>
<accession>A0A660KZH9</accession>
<evidence type="ECO:0000313" key="2">
    <source>
        <dbReference type="EMBL" id="RKQ86089.1"/>
    </source>
</evidence>
<dbReference type="RefSeq" id="WP_121253533.1">
    <property type="nucleotide sequence ID" value="NZ_RBIL01000002.1"/>
</dbReference>
<gene>
    <name evidence="2" type="ORF">C8N24_4098</name>
</gene>
<dbReference type="OrthoDB" id="9151676at2"/>
<keyword evidence="3" id="KW-1185">Reference proteome</keyword>
<dbReference type="PANTHER" id="PTHR46663:SF2">
    <property type="entry name" value="GGDEF DOMAIN-CONTAINING PROTEIN"/>
    <property type="match status" value="1"/>
</dbReference>
<dbReference type="NCBIfam" id="TIGR00254">
    <property type="entry name" value="GGDEF"/>
    <property type="match status" value="1"/>
</dbReference>
<dbReference type="PROSITE" id="PS50887">
    <property type="entry name" value="GGDEF"/>
    <property type="match status" value="1"/>
</dbReference>
<protein>
    <submittedName>
        <fullName evidence="2">Diguanylate cyclase (GGDEF)-like protein</fullName>
    </submittedName>
</protein>
<dbReference type="Gene3D" id="3.30.70.270">
    <property type="match status" value="1"/>
</dbReference>
<feature type="domain" description="GGDEF" evidence="1">
    <location>
        <begin position="196"/>
        <end position="320"/>
    </location>
</feature>
<name>A0A660KZH9_9ACTN</name>
<dbReference type="CDD" id="cd01949">
    <property type="entry name" value="GGDEF"/>
    <property type="match status" value="1"/>
</dbReference>
<dbReference type="SUPFAM" id="SSF55781">
    <property type="entry name" value="GAF domain-like"/>
    <property type="match status" value="1"/>
</dbReference>
<dbReference type="PANTHER" id="PTHR46663">
    <property type="entry name" value="DIGUANYLATE CYCLASE DGCT-RELATED"/>
    <property type="match status" value="1"/>
</dbReference>
<dbReference type="Gene3D" id="3.30.450.40">
    <property type="match status" value="1"/>
</dbReference>
<dbReference type="InterPro" id="IPR043128">
    <property type="entry name" value="Rev_trsase/Diguanyl_cyclase"/>
</dbReference>
<dbReference type="Pfam" id="PF13185">
    <property type="entry name" value="GAF_2"/>
    <property type="match status" value="1"/>
</dbReference>
<dbReference type="InterPro" id="IPR000160">
    <property type="entry name" value="GGDEF_dom"/>
</dbReference>
<dbReference type="SMART" id="SM00267">
    <property type="entry name" value="GGDEF"/>
    <property type="match status" value="1"/>
</dbReference>
<organism evidence="2 3">
    <name type="scientific">Solirubrobacter pauli</name>
    <dbReference type="NCBI Taxonomy" id="166793"/>
    <lineage>
        <taxon>Bacteria</taxon>
        <taxon>Bacillati</taxon>
        <taxon>Actinomycetota</taxon>
        <taxon>Thermoleophilia</taxon>
        <taxon>Solirubrobacterales</taxon>
        <taxon>Solirubrobacteraceae</taxon>
        <taxon>Solirubrobacter</taxon>
    </lineage>
</organism>
<dbReference type="SMART" id="SM00065">
    <property type="entry name" value="GAF"/>
    <property type="match status" value="1"/>
</dbReference>
<sequence length="320" mass="34144">MTSAATRRLSALQRLHALDRAGDPALTGLTRVASFVAGGGAAAVHLIDDEAQHRVAATGAPLGPHPREDAMCTLVVDGEQRIVCEDATLDARFSYSSFVRGDSPVRFYASTPVRAADGTVVGSLCVWDTEPRELDDEHLRRLEDLAEHVATLLELRQVASELGHAAAHDPLTGVLNRTMLDDRLAHAFARRLRRGCDVLVVVVDLDGFKAINDTLGHDTGDVVLKLVADRLQTATRAEDTVARLGGDEFVVVAELVPDSDGEAVLVARIEAALAEPAAYGGERRPLRASVGAALAEPGDDVRAALARADQAMYARKRGTR</sequence>
<dbReference type="InterPro" id="IPR029787">
    <property type="entry name" value="Nucleotide_cyclase"/>
</dbReference>
<dbReference type="InterPro" id="IPR003018">
    <property type="entry name" value="GAF"/>
</dbReference>